<keyword evidence="1" id="KW-1133">Transmembrane helix</keyword>
<sequence length="194" mass="20267">MKLFAIFAFALAALFGTVCAQNITQSTTTATVTKTVFHTVTTSVNLATLPGSASSCAAASDVAFSDELKSVYVQTIELTSTIFSTEVDGVVITSLSTVIAPVTSTAVATATATTVLTDFEEVTSTNTKQISTTVTTTSVVVSVTTSAAATSTSIEQQIAQMWGPSGGARLVVGNWLVFNLVLLSFVHYLFFAHW</sequence>
<dbReference type="EMBL" id="KL584717">
    <property type="protein sequence ID" value="KEQ70465.1"/>
    <property type="molecule type" value="Genomic_DNA"/>
</dbReference>
<name>A0A074WBH5_9PEZI</name>
<evidence type="ECO:0000313" key="4">
    <source>
        <dbReference type="Proteomes" id="UP000027730"/>
    </source>
</evidence>
<feature type="transmembrane region" description="Helical" evidence="1">
    <location>
        <begin position="170"/>
        <end position="191"/>
    </location>
</feature>
<reference evidence="3 4" key="1">
    <citation type="journal article" date="2014" name="BMC Genomics">
        <title>Genome sequencing of four Aureobasidium pullulans varieties: biotechnological potential, stress tolerance, and description of new species.</title>
        <authorList>
            <person name="Gostin Ar C."/>
            <person name="Ohm R.A."/>
            <person name="Kogej T."/>
            <person name="Sonjak S."/>
            <person name="Turk M."/>
            <person name="Zajc J."/>
            <person name="Zalar P."/>
            <person name="Grube M."/>
            <person name="Sun H."/>
            <person name="Han J."/>
            <person name="Sharma A."/>
            <person name="Chiniquy J."/>
            <person name="Ngan C.Y."/>
            <person name="Lipzen A."/>
            <person name="Barry K."/>
            <person name="Grigoriev I.V."/>
            <person name="Gunde-Cimerman N."/>
        </authorList>
    </citation>
    <scope>NUCLEOTIDE SEQUENCE [LARGE SCALE GENOMIC DNA]</scope>
    <source>
        <strain evidence="3 4">CBS 147.97</strain>
    </source>
</reference>
<feature type="chain" id="PRO_5001702307" description="GPI anchored protein" evidence="2">
    <location>
        <begin position="21"/>
        <end position="194"/>
    </location>
</feature>
<dbReference type="RefSeq" id="XP_013424713.1">
    <property type="nucleotide sequence ID" value="XM_013569259.1"/>
</dbReference>
<dbReference type="Proteomes" id="UP000027730">
    <property type="component" value="Unassembled WGS sequence"/>
</dbReference>
<evidence type="ECO:0000256" key="1">
    <source>
        <dbReference type="SAM" id="Phobius"/>
    </source>
</evidence>
<evidence type="ECO:0000256" key="2">
    <source>
        <dbReference type="SAM" id="SignalP"/>
    </source>
</evidence>
<organism evidence="3 4">
    <name type="scientific">Aureobasidium namibiae CBS 147.97</name>
    <dbReference type="NCBI Taxonomy" id="1043004"/>
    <lineage>
        <taxon>Eukaryota</taxon>
        <taxon>Fungi</taxon>
        <taxon>Dikarya</taxon>
        <taxon>Ascomycota</taxon>
        <taxon>Pezizomycotina</taxon>
        <taxon>Dothideomycetes</taxon>
        <taxon>Dothideomycetidae</taxon>
        <taxon>Dothideales</taxon>
        <taxon>Saccotheciaceae</taxon>
        <taxon>Aureobasidium</taxon>
    </lineage>
</organism>
<dbReference type="HOGENOM" id="CLU_1402168_0_0_1"/>
<keyword evidence="1" id="KW-0812">Transmembrane</keyword>
<proteinExistence type="predicted"/>
<dbReference type="GeneID" id="25417364"/>
<accession>A0A074WBH5</accession>
<evidence type="ECO:0008006" key="5">
    <source>
        <dbReference type="Google" id="ProtNLM"/>
    </source>
</evidence>
<dbReference type="OrthoDB" id="3942583at2759"/>
<keyword evidence="4" id="KW-1185">Reference proteome</keyword>
<keyword evidence="2" id="KW-0732">Signal</keyword>
<gene>
    <name evidence="3" type="ORF">M436DRAFT_84557</name>
</gene>
<protein>
    <recommendedName>
        <fullName evidence="5">GPI anchored protein</fullName>
    </recommendedName>
</protein>
<keyword evidence="1" id="KW-0472">Membrane</keyword>
<evidence type="ECO:0000313" key="3">
    <source>
        <dbReference type="EMBL" id="KEQ70465.1"/>
    </source>
</evidence>
<feature type="signal peptide" evidence="2">
    <location>
        <begin position="1"/>
        <end position="20"/>
    </location>
</feature>
<dbReference type="AlphaFoldDB" id="A0A074WBH5"/>